<sequence length="329" mass="37252">MNWYPWLNHAYRQIIAFHQNKQGHHALLLHANAGMGSDSLIYAISRWLMCQQPVGMKSCGSCHSCQLMLSGTHPDWHKITADKGKNTIGIESIRCLTDFLVSHAQQGGAKVIWFPAVEALTEAASNALMKTLEEPTDNTYFFLECRDPASLLATLRSRCFYYYLSVPECKTAISWLQKQKISLAQVDIETAIKLNAGAPLAALTLLQPDNWLKRKQFCQSLMQHLSTKTLLNWLPELDQPDAACRISWLISLLLDAVKYQQQAGNYCVNQDQSSLITKLAGINSVDILLKSATEWQNCRHQLMSVMGLNQELRLTSQLINWQNTFHHHN</sequence>
<gene>
    <name evidence="10" type="primary">holB</name>
    <name evidence="10" type="ORF">ARTV_0177</name>
</gene>
<evidence type="ECO:0000313" key="10">
    <source>
        <dbReference type="EMBL" id="SSW94653.1"/>
    </source>
</evidence>
<dbReference type="EC" id="2.7.7.7" evidence="1"/>
<evidence type="ECO:0000256" key="4">
    <source>
        <dbReference type="ARBA" id="ARBA00022695"/>
    </source>
</evidence>
<dbReference type="GO" id="GO:0008408">
    <property type="term" value="F:3'-5' exonuclease activity"/>
    <property type="evidence" value="ECO:0007669"/>
    <property type="project" value="InterPro"/>
</dbReference>
<dbReference type="AlphaFoldDB" id="A0A3B0LX90"/>
<dbReference type="Pfam" id="PF13177">
    <property type="entry name" value="DNA_pol3_delta2"/>
    <property type="match status" value="1"/>
</dbReference>
<protein>
    <recommendedName>
        <fullName evidence="2">DNA polymerase III subunit delta'</fullName>
        <ecNumber evidence="1">2.7.7.7</ecNumber>
    </recommendedName>
</protein>
<comment type="catalytic activity">
    <reaction evidence="7">
        <text>DNA(n) + a 2'-deoxyribonucleoside 5'-triphosphate = DNA(n+1) + diphosphate</text>
        <dbReference type="Rhea" id="RHEA:22508"/>
        <dbReference type="Rhea" id="RHEA-COMP:17339"/>
        <dbReference type="Rhea" id="RHEA-COMP:17340"/>
        <dbReference type="ChEBI" id="CHEBI:33019"/>
        <dbReference type="ChEBI" id="CHEBI:61560"/>
        <dbReference type="ChEBI" id="CHEBI:173112"/>
        <dbReference type="EC" id="2.7.7.7"/>
    </reaction>
</comment>
<keyword evidence="5" id="KW-0235">DNA replication</keyword>
<dbReference type="GO" id="GO:0003677">
    <property type="term" value="F:DNA binding"/>
    <property type="evidence" value="ECO:0007669"/>
    <property type="project" value="InterPro"/>
</dbReference>
<proteinExistence type="predicted"/>
<dbReference type="GO" id="GO:0006261">
    <property type="term" value="P:DNA-templated DNA replication"/>
    <property type="evidence" value="ECO:0007669"/>
    <property type="project" value="TreeGrafter"/>
</dbReference>
<dbReference type="Pfam" id="PF09115">
    <property type="entry name" value="DNApol3-delta_C"/>
    <property type="match status" value="1"/>
</dbReference>
<feature type="domain" description="DNA polymerase III subunit delta' AAA+ ATPase lid" evidence="9">
    <location>
        <begin position="170"/>
        <end position="207"/>
    </location>
</feature>
<dbReference type="SUPFAM" id="SSF48019">
    <property type="entry name" value="post-AAA+ oligomerization domain-like"/>
    <property type="match status" value="1"/>
</dbReference>
<evidence type="ECO:0000256" key="1">
    <source>
        <dbReference type="ARBA" id="ARBA00012417"/>
    </source>
</evidence>
<accession>A0A3B0LX90</accession>
<dbReference type="Pfam" id="PF21500">
    <property type="entry name" value="HolB_lid"/>
    <property type="match status" value="1"/>
</dbReference>
<dbReference type="PANTHER" id="PTHR11669">
    <property type="entry name" value="REPLICATION FACTOR C / DNA POLYMERASE III GAMMA-TAU SUBUNIT"/>
    <property type="match status" value="1"/>
</dbReference>
<dbReference type="PANTHER" id="PTHR11669:SF8">
    <property type="entry name" value="DNA POLYMERASE III SUBUNIT DELTA"/>
    <property type="match status" value="1"/>
</dbReference>
<dbReference type="InterPro" id="IPR004622">
    <property type="entry name" value="DNA_pol_HolB"/>
</dbReference>
<evidence type="ECO:0000256" key="2">
    <source>
        <dbReference type="ARBA" id="ARBA00014363"/>
    </source>
</evidence>
<dbReference type="SUPFAM" id="SSF52540">
    <property type="entry name" value="P-loop containing nucleoside triphosphate hydrolases"/>
    <property type="match status" value="1"/>
</dbReference>
<evidence type="ECO:0000259" key="8">
    <source>
        <dbReference type="Pfam" id="PF09115"/>
    </source>
</evidence>
<evidence type="ECO:0000259" key="9">
    <source>
        <dbReference type="Pfam" id="PF21500"/>
    </source>
</evidence>
<evidence type="ECO:0000256" key="7">
    <source>
        <dbReference type="ARBA" id="ARBA00049244"/>
    </source>
</evidence>
<name>A0A3B0LX90_9GAMM</name>
<feature type="domain" description="DNA polymerase III delta subunit C-terminal" evidence="8">
    <location>
        <begin position="209"/>
        <end position="322"/>
    </location>
</feature>
<dbReference type="GO" id="GO:0009360">
    <property type="term" value="C:DNA polymerase III complex"/>
    <property type="evidence" value="ECO:0007669"/>
    <property type="project" value="InterPro"/>
</dbReference>
<dbReference type="Gene3D" id="3.40.50.300">
    <property type="entry name" value="P-loop containing nucleotide triphosphate hydrolases"/>
    <property type="match status" value="1"/>
</dbReference>
<reference evidence="10" key="1">
    <citation type="submission" date="2018-04" db="EMBL/GenBank/DDBJ databases">
        <authorList>
            <person name="Go L.Y."/>
            <person name="Mitchell J.A."/>
        </authorList>
    </citation>
    <scope>NUCLEOTIDE SEQUENCE</scope>
    <source>
        <strain evidence="10">ARTV</strain>
    </source>
</reference>
<dbReference type="InterPro" id="IPR050238">
    <property type="entry name" value="DNA_Rep/Repair_Clamp_Loader"/>
</dbReference>
<keyword evidence="3 10" id="KW-0808">Transferase</keyword>
<dbReference type="InterPro" id="IPR008921">
    <property type="entry name" value="DNA_pol3_clamp-load_cplx_C"/>
</dbReference>
<dbReference type="EMBL" id="UFQR01000001">
    <property type="protein sequence ID" value="SSW94653.1"/>
    <property type="molecule type" value="Genomic_DNA"/>
</dbReference>
<dbReference type="Gene3D" id="1.20.272.10">
    <property type="match status" value="1"/>
</dbReference>
<dbReference type="GO" id="GO:0003887">
    <property type="term" value="F:DNA-directed DNA polymerase activity"/>
    <property type="evidence" value="ECO:0007669"/>
    <property type="project" value="UniProtKB-KW"/>
</dbReference>
<dbReference type="InterPro" id="IPR027417">
    <property type="entry name" value="P-loop_NTPase"/>
</dbReference>
<dbReference type="InterPro" id="IPR048731">
    <property type="entry name" value="HolB_lid-gammaproteobact"/>
</dbReference>
<evidence type="ECO:0000256" key="3">
    <source>
        <dbReference type="ARBA" id="ARBA00022679"/>
    </source>
</evidence>
<evidence type="ECO:0000256" key="5">
    <source>
        <dbReference type="ARBA" id="ARBA00022705"/>
    </source>
</evidence>
<dbReference type="NCBIfam" id="TIGR00678">
    <property type="entry name" value="holB"/>
    <property type="match status" value="1"/>
</dbReference>
<keyword evidence="6" id="KW-0239">DNA-directed DNA polymerase</keyword>
<organism evidence="10">
    <name type="scientific">Arsenophonus endosymbiont of Trialeurodes vaporariorum</name>
    <dbReference type="NCBI Taxonomy" id="235567"/>
    <lineage>
        <taxon>Bacteria</taxon>
        <taxon>Pseudomonadati</taxon>
        <taxon>Pseudomonadota</taxon>
        <taxon>Gammaproteobacteria</taxon>
        <taxon>Enterobacterales</taxon>
        <taxon>Morganellaceae</taxon>
        <taxon>Arsenophonus</taxon>
    </lineage>
</organism>
<evidence type="ECO:0000256" key="6">
    <source>
        <dbReference type="ARBA" id="ARBA00022932"/>
    </source>
</evidence>
<keyword evidence="4 10" id="KW-0548">Nucleotidyltransferase</keyword>
<dbReference type="InterPro" id="IPR015199">
    <property type="entry name" value="DNA_pol_III_delta_C"/>
</dbReference>